<organism evidence="3 4">
    <name type="scientific">Helianthus annuus</name>
    <name type="common">Common sunflower</name>
    <dbReference type="NCBI Taxonomy" id="4232"/>
    <lineage>
        <taxon>Eukaryota</taxon>
        <taxon>Viridiplantae</taxon>
        <taxon>Streptophyta</taxon>
        <taxon>Embryophyta</taxon>
        <taxon>Tracheophyta</taxon>
        <taxon>Spermatophyta</taxon>
        <taxon>Magnoliopsida</taxon>
        <taxon>eudicotyledons</taxon>
        <taxon>Gunneridae</taxon>
        <taxon>Pentapetalae</taxon>
        <taxon>asterids</taxon>
        <taxon>campanulids</taxon>
        <taxon>Asterales</taxon>
        <taxon>Asteraceae</taxon>
        <taxon>Asteroideae</taxon>
        <taxon>Heliantheae alliance</taxon>
        <taxon>Heliantheae</taxon>
        <taxon>Helianthus</taxon>
    </lineage>
</organism>
<sequence>MTSVGKREEEHIKKYRTHLLIRRSNPNFTSPSDPNSINFTPDLLLQWPIQRSAVMKLQPFFGFLGAAFALVFSCMRDLGAVYSTAKSGVGVATMGVMRPDERE</sequence>
<dbReference type="Gene3D" id="1.20.120.610">
    <property type="entry name" value="lithium bound rotor ring of v- atpase"/>
    <property type="match status" value="1"/>
</dbReference>
<reference evidence="3" key="2">
    <citation type="submission" date="2017-02" db="EMBL/GenBank/DDBJ databases">
        <title>Sunflower complete genome.</title>
        <authorList>
            <person name="Langlade N."/>
            <person name="Munos S."/>
        </authorList>
    </citation>
    <scope>NUCLEOTIDE SEQUENCE [LARGE SCALE GENOMIC DNA]</scope>
    <source>
        <tissue evidence="3">Leaves</tissue>
    </source>
</reference>
<gene>
    <name evidence="3" type="ORF">HannXRQ_Chr15g0492831</name>
    <name evidence="2" type="ORF">HanXRQr2_Chr15g0714611</name>
</gene>
<dbReference type="STRING" id="4232.A0A251SCR3"/>
<dbReference type="Gramene" id="mRNA:HanXRQr2_Chr15g0714611">
    <property type="protein sequence ID" value="mRNA:HanXRQr2_Chr15g0714611"/>
    <property type="gene ID" value="HanXRQr2_Chr15g0714611"/>
</dbReference>
<keyword evidence="1" id="KW-1133">Transmembrane helix</keyword>
<evidence type="ECO:0000313" key="4">
    <source>
        <dbReference type="Proteomes" id="UP000215914"/>
    </source>
</evidence>
<reference evidence="2 4" key="1">
    <citation type="journal article" date="2017" name="Nature">
        <title>The sunflower genome provides insights into oil metabolism, flowering and Asterid evolution.</title>
        <authorList>
            <person name="Badouin H."/>
            <person name="Gouzy J."/>
            <person name="Grassa C.J."/>
            <person name="Murat F."/>
            <person name="Staton S.E."/>
            <person name="Cottret L."/>
            <person name="Lelandais-Briere C."/>
            <person name="Owens G.L."/>
            <person name="Carrere S."/>
            <person name="Mayjonade B."/>
            <person name="Legrand L."/>
            <person name="Gill N."/>
            <person name="Kane N.C."/>
            <person name="Bowers J.E."/>
            <person name="Hubner S."/>
            <person name="Bellec A."/>
            <person name="Berard A."/>
            <person name="Berges H."/>
            <person name="Blanchet N."/>
            <person name="Boniface M.C."/>
            <person name="Brunel D."/>
            <person name="Catrice O."/>
            <person name="Chaidir N."/>
            <person name="Claudel C."/>
            <person name="Donnadieu C."/>
            <person name="Faraut T."/>
            <person name="Fievet G."/>
            <person name="Helmstetter N."/>
            <person name="King M."/>
            <person name="Knapp S.J."/>
            <person name="Lai Z."/>
            <person name="Le Paslier M.C."/>
            <person name="Lippi Y."/>
            <person name="Lorenzon L."/>
            <person name="Mandel J.R."/>
            <person name="Marage G."/>
            <person name="Marchand G."/>
            <person name="Marquand E."/>
            <person name="Bret-Mestries E."/>
            <person name="Morien E."/>
            <person name="Nambeesan S."/>
            <person name="Nguyen T."/>
            <person name="Pegot-Espagnet P."/>
            <person name="Pouilly N."/>
            <person name="Raftis F."/>
            <person name="Sallet E."/>
            <person name="Schiex T."/>
            <person name="Thomas J."/>
            <person name="Vandecasteele C."/>
            <person name="Vares D."/>
            <person name="Vear F."/>
            <person name="Vautrin S."/>
            <person name="Crespi M."/>
            <person name="Mangin B."/>
            <person name="Burke J.M."/>
            <person name="Salse J."/>
            <person name="Munos S."/>
            <person name="Vincourt P."/>
            <person name="Rieseberg L.H."/>
            <person name="Langlade N.B."/>
        </authorList>
    </citation>
    <scope>NUCLEOTIDE SEQUENCE [LARGE SCALE GENOMIC DNA]</scope>
    <source>
        <strain evidence="4">cv. SF193</strain>
        <tissue evidence="2">Leaves</tissue>
    </source>
</reference>
<reference evidence="2" key="3">
    <citation type="submission" date="2020-06" db="EMBL/GenBank/DDBJ databases">
        <title>Helianthus annuus Genome sequencing and assembly Release 2.</title>
        <authorList>
            <person name="Gouzy J."/>
            <person name="Langlade N."/>
            <person name="Munos S."/>
        </authorList>
    </citation>
    <scope>NUCLEOTIDE SEQUENCE</scope>
    <source>
        <tissue evidence="2">Leaves</tissue>
    </source>
</reference>
<keyword evidence="1" id="KW-0812">Transmembrane</keyword>
<dbReference type="Proteomes" id="UP000215914">
    <property type="component" value="Chromosome 15"/>
</dbReference>
<keyword evidence="1" id="KW-0472">Membrane</keyword>
<proteinExistence type="predicted"/>
<dbReference type="EMBL" id="CM007904">
    <property type="protein sequence ID" value="OTF96322.1"/>
    <property type="molecule type" value="Genomic_DNA"/>
</dbReference>
<dbReference type="InterPro" id="IPR035921">
    <property type="entry name" value="F/V-ATP_Csub_sf"/>
</dbReference>
<evidence type="ECO:0000313" key="3">
    <source>
        <dbReference type="EMBL" id="OTF96322.1"/>
    </source>
</evidence>
<dbReference type="AlphaFoldDB" id="A0A251SCR3"/>
<protein>
    <submittedName>
        <fullName evidence="3">Uncharacterized protein</fullName>
    </submittedName>
</protein>
<keyword evidence="4" id="KW-1185">Reference proteome</keyword>
<evidence type="ECO:0000313" key="2">
    <source>
        <dbReference type="EMBL" id="KAF5766374.1"/>
    </source>
</evidence>
<dbReference type="InParanoid" id="A0A251SCR3"/>
<evidence type="ECO:0000256" key="1">
    <source>
        <dbReference type="SAM" id="Phobius"/>
    </source>
</evidence>
<feature type="transmembrane region" description="Helical" evidence="1">
    <location>
        <begin position="57"/>
        <end position="75"/>
    </location>
</feature>
<dbReference type="EMBL" id="MNCJ02000330">
    <property type="protein sequence ID" value="KAF5766374.1"/>
    <property type="molecule type" value="Genomic_DNA"/>
</dbReference>
<accession>A0A251SCR3</accession>
<name>A0A251SCR3_HELAN</name>